<name>A0ACD1BF21_9CLOT</name>
<reference evidence="1" key="1">
    <citation type="submission" date="2020-04" db="EMBL/GenBank/DDBJ databases">
        <title>A novel bacterium ('Candidatus Sarcina troglodytae' sp. nov.) linked to a protracted, uniformly lethal epizootic among sanctuary western chimpanzees (Pan troglodytes verus) in Sierra Leone.</title>
        <authorList>
            <person name="Owens L.A."/>
            <person name="Colitti B."/>
            <person name="Hirji I."/>
            <person name="Pizaro A."/>
            <person name="Jaffe J.E."/>
            <person name="Moittie S."/>
            <person name="Bishop-Lilly K.A."/>
            <person name="Estrella L.A."/>
            <person name="Voegtly L.J."/>
            <person name="Kuhn J.H."/>
            <person name="Suen G."/>
            <person name="Deblois C.L."/>
            <person name="Dunn C."/>
            <person name="Juan-Salles C."/>
            <person name="Goldberg T.L."/>
        </authorList>
    </citation>
    <scope>NUCLEOTIDE SEQUENCE</scope>
    <source>
        <strain evidence="1">JB2</strain>
    </source>
</reference>
<dbReference type="EMBL" id="CP051754">
    <property type="protein sequence ID" value="QPJ85932.1"/>
    <property type="molecule type" value="Genomic_DNA"/>
</dbReference>
<gene>
    <name evidence="1" type="primary">spoVAC</name>
    <name evidence="1" type="ORF">HH195_08315</name>
</gene>
<sequence length="157" mass="17007">MQYKGDKEIKKDFEILSNKMKPKPKIFKNCVRAFIIGGLICVIGQFILNMLIRFGVPKDDATTWLSIIMIFIGAFLTGIGVYDKIAAIAGAGTIVPITGFSNSIVSPAMEFKKEGFVMGIGSKMFTIAGPVLVYGISTSIVIGIIYYILILIGVMGV</sequence>
<keyword evidence="2" id="KW-1185">Reference proteome</keyword>
<accession>A0ACD1BF21</accession>
<organism evidence="1 2">
    <name type="scientific">Candidatus Sarcina troglodytae</name>
    <dbReference type="NCBI Taxonomy" id="2726954"/>
    <lineage>
        <taxon>Bacteria</taxon>
        <taxon>Bacillati</taxon>
        <taxon>Bacillota</taxon>
        <taxon>Clostridia</taxon>
        <taxon>Eubacteriales</taxon>
        <taxon>Clostridiaceae</taxon>
        <taxon>Sarcina</taxon>
    </lineage>
</organism>
<evidence type="ECO:0000313" key="1">
    <source>
        <dbReference type="EMBL" id="QPJ85932.1"/>
    </source>
</evidence>
<dbReference type="Proteomes" id="UP000594603">
    <property type="component" value="Chromosome"/>
</dbReference>
<proteinExistence type="predicted"/>
<evidence type="ECO:0000313" key="2">
    <source>
        <dbReference type="Proteomes" id="UP000594603"/>
    </source>
</evidence>
<protein>
    <submittedName>
        <fullName evidence="1">Stage V sporulation protein AC</fullName>
    </submittedName>
</protein>